<dbReference type="PANTHER" id="PTHR24064">
    <property type="entry name" value="SOLUTE CARRIER FAMILY 22 MEMBER"/>
    <property type="match status" value="1"/>
</dbReference>
<dbReference type="Gene3D" id="1.20.1250.20">
    <property type="entry name" value="MFS general substrate transporter like domains"/>
    <property type="match status" value="1"/>
</dbReference>
<evidence type="ECO:0000313" key="6">
    <source>
        <dbReference type="Proteomes" id="UP000887540"/>
    </source>
</evidence>
<name>A0A914CZR6_9BILA</name>
<feature type="transmembrane region" description="Helical" evidence="5">
    <location>
        <begin position="23"/>
        <end position="43"/>
    </location>
</feature>
<reference evidence="7" key="1">
    <citation type="submission" date="2022-11" db="UniProtKB">
        <authorList>
            <consortium name="WormBaseParasite"/>
        </authorList>
    </citation>
    <scope>IDENTIFICATION</scope>
</reference>
<dbReference type="GO" id="GO:0016020">
    <property type="term" value="C:membrane"/>
    <property type="evidence" value="ECO:0007669"/>
    <property type="project" value="UniProtKB-SubCell"/>
</dbReference>
<feature type="transmembrane region" description="Helical" evidence="5">
    <location>
        <begin position="152"/>
        <end position="172"/>
    </location>
</feature>
<organism evidence="6 7">
    <name type="scientific">Acrobeloides nanus</name>
    <dbReference type="NCBI Taxonomy" id="290746"/>
    <lineage>
        <taxon>Eukaryota</taxon>
        <taxon>Metazoa</taxon>
        <taxon>Ecdysozoa</taxon>
        <taxon>Nematoda</taxon>
        <taxon>Chromadorea</taxon>
        <taxon>Rhabditida</taxon>
        <taxon>Tylenchina</taxon>
        <taxon>Cephalobomorpha</taxon>
        <taxon>Cephaloboidea</taxon>
        <taxon>Cephalobidae</taxon>
        <taxon>Acrobeloides</taxon>
    </lineage>
</organism>
<feature type="transmembrane region" description="Helical" evidence="5">
    <location>
        <begin position="121"/>
        <end position="140"/>
    </location>
</feature>
<protein>
    <submittedName>
        <fullName evidence="7">Uncharacterized protein</fullName>
    </submittedName>
</protein>
<evidence type="ECO:0000313" key="7">
    <source>
        <dbReference type="WBParaSite" id="ACRNAN_scaffold16798.g26444.t1"/>
    </source>
</evidence>
<feature type="transmembrane region" description="Helical" evidence="5">
    <location>
        <begin position="55"/>
        <end position="76"/>
    </location>
</feature>
<evidence type="ECO:0000256" key="4">
    <source>
        <dbReference type="ARBA" id="ARBA00023136"/>
    </source>
</evidence>
<keyword evidence="6" id="KW-1185">Reference proteome</keyword>
<evidence type="ECO:0000256" key="3">
    <source>
        <dbReference type="ARBA" id="ARBA00022989"/>
    </source>
</evidence>
<dbReference type="SUPFAM" id="SSF103473">
    <property type="entry name" value="MFS general substrate transporter"/>
    <property type="match status" value="1"/>
</dbReference>
<feature type="transmembrane region" description="Helical" evidence="5">
    <location>
        <begin position="192"/>
        <end position="209"/>
    </location>
</feature>
<accession>A0A914CZR6</accession>
<keyword evidence="2 5" id="KW-0812">Transmembrane</keyword>
<proteinExistence type="predicted"/>
<comment type="subcellular location">
    <subcellularLocation>
        <location evidence="1">Membrane</location>
        <topology evidence="1">Multi-pass membrane protein</topology>
    </subcellularLocation>
</comment>
<dbReference type="InterPro" id="IPR036259">
    <property type="entry name" value="MFS_trans_sf"/>
</dbReference>
<dbReference type="Proteomes" id="UP000887540">
    <property type="component" value="Unplaced"/>
</dbReference>
<keyword evidence="3 5" id="KW-1133">Transmembrane helix</keyword>
<evidence type="ECO:0000256" key="1">
    <source>
        <dbReference type="ARBA" id="ARBA00004141"/>
    </source>
</evidence>
<evidence type="ECO:0000256" key="2">
    <source>
        <dbReference type="ARBA" id="ARBA00022692"/>
    </source>
</evidence>
<sequence>ISIETKSKSKNYTFFHLFYTSKFARYTIALGFSLTVTSIIFYSLLFNIESLSGSIYWNSVLVAAIRFVANMSIASLERGIKCIGRKMIHFGSLVVVEIGLIILLSIIVTGTQAEFSLFSRIAALGIIGIASQFYIITAVVSNELFPTCIRNLSYSFTQFCSKIGVIIAPNIFALQIYLLRNYDSGLSLYWEALPYTIMLVLAVMNQFLFQFNIAETKGKPLNDHMPGSEKRVFKSNRATNGKIIKDSEATQKLKENEV</sequence>
<evidence type="ECO:0000256" key="5">
    <source>
        <dbReference type="SAM" id="Phobius"/>
    </source>
</evidence>
<dbReference type="AlphaFoldDB" id="A0A914CZR6"/>
<feature type="transmembrane region" description="Helical" evidence="5">
    <location>
        <begin position="88"/>
        <end position="109"/>
    </location>
</feature>
<dbReference type="WBParaSite" id="ACRNAN_scaffold16798.g26444.t1">
    <property type="protein sequence ID" value="ACRNAN_scaffold16798.g26444.t1"/>
    <property type="gene ID" value="ACRNAN_scaffold16798.g26444"/>
</dbReference>
<keyword evidence="4 5" id="KW-0472">Membrane</keyword>